<dbReference type="EMBL" id="ML213595">
    <property type="protein sequence ID" value="TFK41065.1"/>
    <property type="molecule type" value="Genomic_DNA"/>
</dbReference>
<accession>A0A5C3M8P7</accession>
<evidence type="ECO:0000259" key="7">
    <source>
        <dbReference type="PROSITE" id="PS50048"/>
    </source>
</evidence>
<organism evidence="8 9">
    <name type="scientific">Crucibulum laeve</name>
    <dbReference type="NCBI Taxonomy" id="68775"/>
    <lineage>
        <taxon>Eukaryota</taxon>
        <taxon>Fungi</taxon>
        <taxon>Dikarya</taxon>
        <taxon>Basidiomycota</taxon>
        <taxon>Agaricomycotina</taxon>
        <taxon>Agaricomycetes</taxon>
        <taxon>Agaricomycetidae</taxon>
        <taxon>Agaricales</taxon>
        <taxon>Agaricineae</taxon>
        <taxon>Nidulariaceae</taxon>
        <taxon>Crucibulum</taxon>
    </lineage>
</organism>
<dbReference type="InterPro" id="IPR001138">
    <property type="entry name" value="Zn2Cys6_DnaBD"/>
</dbReference>
<feature type="region of interest" description="Disordered" evidence="6">
    <location>
        <begin position="104"/>
        <end position="136"/>
    </location>
</feature>
<keyword evidence="3" id="KW-0805">Transcription regulation</keyword>
<dbReference type="GO" id="GO:0008270">
    <property type="term" value="F:zinc ion binding"/>
    <property type="evidence" value="ECO:0007669"/>
    <property type="project" value="InterPro"/>
</dbReference>
<dbReference type="InterPro" id="IPR007219">
    <property type="entry name" value="XnlR_reg_dom"/>
</dbReference>
<dbReference type="PROSITE" id="PS50048">
    <property type="entry name" value="ZN2_CY6_FUNGAL_2"/>
    <property type="match status" value="1"/>
</dbReference>
<dbReference type="PANTHER" id="PTHR47338">
    <property type="entry name" value="ZN(II)2CYS6 TRANSCRIPTION FACTOR (EUROFUNG)-RELATED"/>
    <property type="match status" value="1"/>
</dbReference>
<proteinExistence type="predicted"/>
<evidence type="ECO:0000256" key="2">
    <source>
        <dbReference type="ARBA" id="ARBA00022723"/>
    </source>
</evidence>
<keyword evidence="2" id="KW-0479">Metal-binding</keyword>
<dbReference type="GO" id="GO:0005634">
    <property type="term" value="C:nucleus"/>
    <property type="evidence" value="ECO:0007669"/>
    <property type="project" value="UniProtKB-SubCell"/>
</dbReference>
<sequence length="722" mass="80771">MPKTPNTNSNRPALRRNQACRSCRKRKLKCDAARPHCGTCVKQWQALVSVPAPVGYAHPTEPQCSYDPVEGLTLAPDTNPVEKIKQLEDEISQLKSRLFEQQMNPRSISPSIHRPSISQSGLSSSSSNGHLSQDAGGITLPHASLAMMNLIGSESPESRFRSETGSPELLSGRKTSADPFMDLLFSGWNPDLPDPATLNHYIDVFFRCDPCGSRVLHRPSFLTSMHLSPKDPGFPHSAILHAICAAASRWSPQNVVTLPDGTRRDQFAEFHASKTRQYIDKTMASGEDIFSVMQACILLSWYFYQEGRWVEVWIFAGFQTRVAVPLRLNYPGTFSTHGNNSPGAYLAPPKDLRDLESRRRTWWMTIIFDRIASVGGWIHAVDERDLGTELPLRTEDFESESPIPSNPQDLSSPDIFTRHPPQYTDSFLLLIKAVMLFGKVTDFNVRGNLRAPTAPSKNQNPFFLEGFEELDHLVHSEFLGSLPQMYKHNTGVTDAPEGSSLDTDLFMVHIIPHAATITLHNPYIDFTDPANVSTARCVNSARCILAAYYRLTETSLDITRLHPFVTICWYLAAVVQVQLCKYFIEINDAERESTVWGEINVLRFAMMAYGQRSPIGTRQERLLQGLMREIVRMTAQKQPLEVGVPLYPFSHTTLFRKDELPRSAPEDDAAVAPLPVSPPYDEEGLIVQATITPSGAIPVSSWPMAEMSASPSGYSKYIFDDW</sequence>
<dbReference type="STRING" id="68775.A0A5C3M8P7"/>
<evidence type="ECO:0000256" key="3">
    <source>
        <dbReference type="ARBA" id="ARBA00023015"/>
    </source>
</evidence>
<keyword evidence="4" id="KW-0804">Transcription</keyword>
<evidence type="ECO:0000313" key="9">
    <source>
        <dbReference type="Proteomes" id="UP000308652"/>
    </source>
</evidence>
<gene>
    <name evidence="8" type="ORF">BDQ12DRAFT_678828</name>
</gene>
<comment type="subcellular location">
    <subcellularLocation>
        <location evidence="1">Nucleus</location>
    </subcellularLocation>
</comment>
<evidence type="ECO:0000313" key="8">
    <source>
        <dbReference type="EMBL" id="TFK41065.1"/>
    </source>
</evidence>
<keyword evidence="5" id="KW-0539">Nucleus</keyword>
<dbReference type="Pfam" id="PF00172">
    <property type="entry name" value="Zn_clus"/>
    <property type="match status" value="1"/>
</dbReference>
<protein>
    <recommendedName>
        <fullName evidence="7">Zn(2)-C6 fungal-type domain-containing protein</fullName>
    </recommendedName>
</protein>
<dbReference type="GO" id="GO:0003677">
    <property type="term" value="F:DNA binding"/>
    <property type="evidence" value="ECO:0007669"/>
    <property type="project" value="InterPro"/>
</dbReference>
<evidence type="ECO:0000256" key="1">
    <source>
        <dbReference type="ARBA" id="ARBA00004123"/>
    </source>
</evidence>
<evidence type="ECO:0000256" key="4">
    <source>
        <dbReference type="ARBA" id="ARBA00023163"/>
    </source>
</evidence>
<dbReference type="InterPro" id="IPR036864">
    <property type="entry name" value="Zn2-C6_fun-type_DNA-bd_sf"/>
</dbReference>
<dbReference type="OrthoDB" id="5600212at2759"/>
<dbReference type="PANTHER" id="PTHR47338:SF29">
    <property type="entry name" value="ZN(2)-C6 FUNGAL-TYPE DOMAIN-CONTAINING PROTEIN"/>
    <property type="match status" value="1"/>
</dbReference>
<dbReference type="SUPFAM" id="SSF57701">
    <property type="entry name" value="Zn2/Cys6 DNA-binding domain"/>
    <property type="match status" value="1"/>
</dbReference>
<name>A0A5C3M8P7_9AGAR</name>
<reference evidence="8 9" key="1">
    <citation type="journal article" date="2019" name="Nat. Ecol. Evol.">
        <title>Megaphylogeny resolves global patterns of mushroom evolution.</title>
        <authorList>
            <person name="Varga T."/>
            <person name="Krizsan K."/>
            <person name="Foldi C."/>
            <person name="Dima B."/>
            <person name="Sanchez-Garcia M."/>
            <person name="Sanchez-Ramirez S."/>
            <person name="Szollosi G.J."/>
            <person name="Szarkandi J.G."/>
            <person name="Papp V."/>
            <person name="Albert L."/>
            <person name="Andreopoulos W."/>
            <person name="Angelini C."/>
            <person name="Antonin V."/>
            <person name="Barry K.W."/>
            <person name="Bougher N.L."/>
            <person name="Buchanan P."/>
            <person name="Buyck B."/>
            <person name="Bense V."/>
            <person name="Catcheside P."/>
            <person name="Chovatia M."/>
            <person name="Cooper J."/>
            <person name="Damon W."/>
            <person name="Desjardin D."/>
            <person name="Finy P."/>
            <person name="Geml J."/>
            <person name="Haridas S."/>
            <person name="Hughes K."/>
            <person name="Justo A."/>
            <person name="Karasinski D."/>
            <person name="Kautmanova I."/>
            <person name="Kiss B."/>
            <person name="Kocsube S."/>
            <person name="Kotiranta H."/>
            <person name="LaButti K.M."/>
            <person name="Lechner B.E."/>
            <person name="Liimatainen K."/>
            <person name="Lipzen A."/>
            <person name="Lukacs Z."/>
            <person name="Mihaltcheva S."/>
            <person name="Morgado L.N."/>
            <person name="Niskanen T."/>
            <person name="Noordeloos M.E."/>
            <person name="Ohm R.A."/>
            <person name="Ortiz-Santana B."/>
            <person name="Ovrebo C."/>
            <person name="Racz N."/>
            <person name="Riley R."/>
            <person name="Savchenko A."/>
            <person name="Shiryaev A."/>
            <person name="Soop K."/>
            <person name="Spirin V."/>
            <person name="Szebenyi C."/>
            <person name="Tomsovsky M."/>
            <person name="Tulloss R.E."/>
            <person name="Uehling J."/>
            <person name="Grigoriev I.V."/>
            <person name="Vagvolgyi C."/>
            <person name="Papp T."/>
            <person name="Martin F.M."/>
            <person name="Miettinen O."/>
            <person name="Hibbett D.S."/>
            <person name="Nagy L.G."/>
        </authorList>
    </citation>
    <scope>NUCLEOTIDE SEQUENCE [LARGE SCALE GENOMIC DNA]</scope>
    <source>
        <strain evidence="8 9">CBS 166.37</strain>
    </source>
</reference>
<dbReference type="AlphaFoldDB" id="A0A5C3M8P7"/>
<feature type="compositionally biased region" description="Low complexity" evidence="6">
    <location>
        <begin position="105"/>
        <end position="133"/>
    </location>
</feature>
<evidence type="ECO:0000256" key="6">
    <source>
        <dbReference type="SAM" id="MobiDB-lite"/>
    </source>
</evidence>
<dbReference type="CDD" id="cd12148">
    <property type="entry name" value="fungal_TF_MHR"/>
    <property type="match status" value="1"/>
</dbReference>
<dbReference type="GO" id="GO:0000981">
    <property type="term" value="F:DNA-binding transcription factor activity, RNA polymerase II-specific"/>
    <property type="evidence" value="ECO:0007669"/>
    <property type="project" value="InterPro"/>
</dbReference>
<keyword evidence="9" id="KW-1185">Reference proteome</keyword>
<dbReference type="Proteomes" id="UP000308652">
    <property type="component" value="Unassembled WGS sequence"/>
</dbReference>
<feature type="domain" description="Zn(2)-C6 fungal-type" evidence="7">
    <location>
        <begin position="19"/>
        <end position="66"/>
    </location>
</feature>
<feature type="region of interest" description="Disordered" evidence="6">
    <location>
        <begin position="154"/>
        <end position="173"/>
    </location>
</feature>
<dbReference type="InterPro" id="IPR050815">
    <property type="entry name" value="TF_fung"/>
</dbReference>
<evidence type="ECO:0000256" key="5">
    <source>
        <dbReference type="ARBA" id="ARBA00023242"/>
    </source>
</evidence>
<dbReference type="CDD" id="cd00067">
    <property type="entry name" value="GAL4"/>
    <property type="match status" value="1"/>
</dbReference>
<dbReference type="Pfam" id="PF04082">
    <property type="entry name" value="Fungal_trans"/>
    <property type="match status" value="1"/>
</dbReference>
<dbReference type="Gene3D" id="4.10.240.10">
    <property type="entry name" value="Zn(2)-C6 fungal-type DNA-binding domain"/>
    <property type="match status" value="1"/>
</dbReference>
<dbReference type="GO" id="GO:0006351">
    <property type="term" value="P:DNA-templated transcription"/>
    <property type="evidence" value="ECO:0007669"/>
    <property type="project" value="InterPro"/>
</dbReference>